<sequence>MQEKEKWEKNKLVSLEKLQEIKSGDFAEREARLKFGLGKEGEKLVIINSAGAATSSTKKEVKMSSASAFNPKNWWNYFFK</sequence>
<reference evidence="1 2" key="1">
    <citation type="journal article" date="2015" name="Nature">
        <title>rRNA introns, odd ribosomes, and small enigmatic genomes across a large radiation of phyla.</title>
        <authorList>
            <person name="Brown C.T."/>
            <person name="Hug L.A."/>
            <person name="Thomas B.C."/>
            <person name="Sharon I."/>
            <person name="Castelle C.J."/>
            <person name="Singh A."/>
            <person name="Wilkins M.J."/>
            <person name="Williams K.H."/>
            <person name="Banfield J.F."/>
        </authorList>
    </citation>
    <scope>NUCLEOTIDE SEQUENCE [LARGE SCALE GENOMIC DNA]</scope>
</reference>
<dbReference type="EMBL" id="LCAV01000023">
    <property type="protein sequence ID" value="KKR97852.1"/>
    <property type="molecule type" value="Genomic_DNA"/>
</dbReference>
<proteinExistence type="predicted"/>
<gene>
    <name evidence="1" type="ORF">UU49_C0023G0024</name>
</gene>
<evidence type="ECO:0000313" key="1">
    <source>
        <dbReference type="EMBL" id="KKR97852.1"/>
    </source>
</evidence>
<protein>
    <submittedName>
        <fullName evidence="1">Uncharacterized protein</fullName>
    </submittedName>
</protein>
<name>A0A0G0YBZ0_9BACT</name>
<comment type="caution">
    <text evidence="1">The sequence shown here is derived from an EMBL/GenBank/DDBJ whole genome shotgun (WGS) entry which is preliminary data.</text>
</comment>
<dbReference type="AlphaFoldDB" id="A0A0G0YBZ0"/>
<organism evidence="1 2">
    <name type="scientific">Candidatus Magasanikbacteria bacterium GW2011_GWC2_41_17</name>
    <dbReference type="NCBI Taxonomy" id="1619048"/>
    <lineage>
        <taxon>Bacteria</taxon>
        <taxon>Candidatus Magasanikiibacteriota</taxon>
    </lineage>
</organism>
<dbReference type="Proteomes" id="UP000034108">
    <property type="component" value="Unassembled WGS sequence"/>
</dbReference>
<accession>A0A0G0YBZ0</accession>
<evidence type="ECO:0000313" key="2">
    <source>
        <dbReference type="Proteomes" id="UP000034108"/>
    </source>
</evidence>
<dbReference type="STRING" id="1619048.UU49_C0023G0024"/>